<proteinExistence type="predicted"/>
<keyword evidence="8" id="KW-0456">Lyase</keyword>
<dbReference type="SUPFAM" id="SSF89000">
    <property type="entry name" value="post-HMGL domain-like"/>
    <property type="match status" value="1"/>
</dbReference>
<comment type="catalytic activity">
    <reaction evidence="4">
        <text>oxaloacetate + 2 Na(+)(in) + H(+) = pyruvate + 2 Na(+)(out) + CO2</text>
        <dbReference type="Rhea" id="RHEA:57724"/>
        <dbReference type="ChEBI" id="CHEBI:15361"/>
        <dbReference type="ChEBI" id="CHEBI:15378"/>
        <dbReference type="ChEBI" id="CHEBI:16452"/>
        <dbReference type="ChEBI" id="CHEBI:16526"/>
        <dbReference type="ChEBI" id="CHEBI:29101"/>
        <dbReference type="EC" id="7.2.4.2"/>
    </reaction>
</comment>
<dbReference type="PROSITE" id="PS50968">
    <property type="entry name" value="BIOTINYL_LIPOYL"/>
    <property type="match status" value="1"/>
</dbReference>
<dbReference type="Pfam" id="PF02436">
    <property type="entry name" value="PYC_OADA"/>
    <property type="match status" value="1"/>
</dbReference>
<dbReference type="CDD" id="cd06850">
    <property type="entry name" value="biotinyl_domain"/>
    <property type="match status" value="1"/>
</dbReference>
<dbReference type="Gene3D" id="3.20.20.70">
    <property type="entry name" value="Aldolase class I"/>
    <property type="match status" value="1"/>
</dbReference>
<dbReference type="GO" id="GO:0015451">
    <property type="term" value="F:decarboxylation-driven active transmembrane transporter activity"/>
    <property type="evidence" value="ECO:0007669"/>
    <property type="project" value="UniProtKB-EC"/>
</dbReference>
<dbReference type="EMBL" id="AAMJQQ010000022">
    <property type="protein sequence ID" value="EDI0448861.1"/>
    <property type="molecule type" value="Genomic_DNA"/>
</dbReference>
<gene>
    <name evidence="8" type="ORF">CC757_20785</name>
</gene>
<dbReference type="InterPro" id="IPR001882">
    <property type="entry name" value="Biotin_BS"/>
</dbReference>
<feature type="non-terminal residue" evidence="8">
    <location>
        <position position="1"/>
    </location>
</feature>
<accession>A0A5V9C8I2</accession>
<evidence type="ECO:0000256" key="5">
    <source>
        <dbReference type="ARBA" id="ARBA00063945"/>
    </source>
</evidence>
<evidence type="ECO:0000256" key="1">
    <source>
        <dbReference type="ARBA" id="ARBA00003002"/>
    </source>
</evidence>
<reference evidence="8" key="1">
    <citation type="submission" date="2018-07" db="EMBL/GenBank/DDBJ databases">
        <authorList>
            <person name="Ashton P.M."/>
            <person name="Dallman T."/>
            <person name="Nair S."/>
            <person name="De Pinna E."/>
            <person name="Peters T."/>
            <person name="Grant K."/>
        </authorList>
    </citation>
    <scope>NUCLEOTIDE SEQUENCE</scope>
    <source>
        <strain evidence="8">335522</strain>
    </source>
</reference>
<dbReference type="PANTHER" id="PTHR45266:SF3">
    <property type="entry name" value="OXALOACETATE DECARBOXYLASE ALPHA CHAIN"/>
    <property type="match status" value="1"/>
</dbReference>
<dbReference type="Gene3D" id="2.40.50.100">
    <property type="match status" value="1"/>
</dbReference>
<evidence type="ECO:0000256" key="3">
    <source>
        <dbReference type="ARBA" id="ARBA00023267"/>
    </source>
</evidence>
<evidence type="ECO:0000256" key="4">
    <source>
        <dbReference type="ARBA" id="ARBA00048176"/>
    </source>
</evidence>
<dbReference type="Pfam" id="PF00364">
    <property type="entry name" value="Biotin_lipoyl"/>
    <property type="match status" value="1"/>
</dbReference>
<evidence type="ECO:0000256" key="2">
    <source>
        <dbReference type="ARBA" id="ARBA00011957"/>
    </source>
</evidence>
<comment type="function">
    <text evidence="1">Catalyzes the decarboxylation of oxaloacetate coupled to Na(+) translocation.</text>
</comment>
<dbReference type="InterPro" id="IPR000089">
    <property type="entry name" value="Biotin_lipoyl"/>
</dbReference>
<dbReference type="EC" id="7.2.4.2" evidence="2"/>
<comment type="caution">
    <text evidence="8">The sequence shown here is derived from an EMBL/GenBank/DDBJ whole genome shotgun (WGS) entry which is preliminary data.</text>
</comment>
<dbReference type="InterPro" id="IPR011053">
    <property type="entry name" value="Single_hybrid_motif"/>
</dbReference>
<dbReference type="PROSITE" id="PS00188">
    <property type="entry name" value="BIOTIN"/>
    <property type="match status" value="1"/>
</dbReference>
<dbReference type="FunFam" id="2.40.50.100:FF:000003">
    <property type="entry name" value="Acetyl-CoA carboxylase biotin carboxyl carrier protein"/>
    <property type="match status" value="1"/>
</dbReference>
<comment type="subunit">
    <text evidence="5">Composed of three chains (alpha, beta, and gamma).</text>
</comment>
<organism evidence="8">
    <name type="scientific">Salmonella newport</name>
    <dbReference type="NCBI Taxonomy" id="108619"/>
    <lineage>
        <taxon>Bacteria</taxon>
        <taxon>Pseudomonadati</taxon>
        <taxon>Pseudomonadota</taxon>
        <taxon>Gammaproteobacteria</taxon>
        <taxon>Enterobacterales</taxon>
        <taxon>Enterobacteriaceae</taxon>
        <taxon>Salmonella</taxon>
    </lineage>
</organism>
<sequence length="231" mass="23573">AKETAGILKGEYGHTPVPVNAALQARVLEGGAPVTCRPADLLKPELAELEADVRRQAQEKGITLAGNAIDDVLTVALFPQIGLKFLENRHNPAAFEPLPQAEAAQLVAKAEKPAASGIYTVEVEGKAFVVKVSDGGDISQLTTAVPAASSAPVQAAAPAGAGTPVTAPLAGNIWKVIATEGQTVAEGDVLLILEAMKMETEIRAAQAGTVRGIAVKSGDAVSVGDTLMTLA</sequence>
<protein>
    <recommendedName>
        <fullName evidence="6">Oxaloacetate decarboxylase alpha chain</fullName>
        <ecNumber evidence="2">7.2.4.2</ecNumber>
    </recommendedName>
</protein>
<dbReference type="SUPFAM" id="SSF51230">
    <property type="entry name" value="Single hybrid motif"/>
    <property type="match status" value="1"/>
</dbReference>
<evidence type="ECO:0000256" key="6">
    <source>
        <dbReference type="ARBA" id="ARBA00067679"/>
    </source>
</evidence>
<feature type="domain" description="Lipoyl-binding" evidence="7">
    <location>
        <begin position="158"/>
        <end position="231"/>
    </location>
</feature>
<dbReference type="InterPro" id="IPR050709">
    <property type="entry name" value="Biotin_Carboxyl_Carrier/Decarb"/>
</dbReference>
<evidence type="ECO:0000259" key="7">
    <source>
        <dbReference type="PROSITE" id="PS50968"/>
    </source>
</evidence>
<dbReference type="AlphaFoldDB" id="A0A5V9C8I2"/>
<name>A0A5V9C8I2_SALNE</name>
<dbReference type="InterPro" id="IPR003379">
    <property type="entry name" value="Carboxylase_cons_dom"/>
</dbReference>
<dbReference type="PANTHER" id="PTHR45266">
    <property type="entry name" value="OXALOACETATE DECARBOXYLASE ALPHA CHAIN"/>
    <property type="match status" value="1"/>
</dbReference>
<evidence type="ECO:0000313" key="8">
    <source>
        <dbReference type="EMBL" id="EDI0448861.1"/>
    </source>
</evidence>
<dbReference type="InterPro" id="IPR013785">
    <property type="entry name" value="Aldolase_TIM"/>
</dbReference>
<keyword evidence="3" id="KW-0092">Biotin</keyword>
<dbReference type="GO" id="GO:0016829">
    <property type="term" value="F:lyase activity"/>
    <property type="evidence" value="ECO:0007669"/>
    <property type="project" value="UniProtKB-KW"/>
</dbReference>